<keyword evidence="1" id="KW-0732">Signal</keyword>
<dbReference type="InterPro" id="IPR038670">
    <property type="entry name" value="HslJ-like_sf"/>
</dbReference>
<dbReference type="Pfam" id="PF03724">
    <property type="entry name" value="META"/>
    <property type="match status" value="1"/>
</dbReference>
<evidence type="ECO:0000256" key="1">
    <source>
        <dbReference type="SAM" id="SignalP"/>
    </source>
</evidence>
<feature type="chain" id="PRO_5012814890" description="DUF306 domain-containing protein" evidence="1">
    <location>
        <begin position="21"/>
        <end position="138"/>
    </location>
</feature>
<dbReference type="STRING" id="1850252.LPB136_01840"/>
<reference evidence="3 4" key="1">
    <citation type="submission" date="2016-11" db="EMBL/GenBank/DDBJ databases">
        <title>Tenacibaculum sp. LPB0136, isolated from marine environment.</title>
        <authorList>
            <person name="Kim E."/>
            <person name="Yi H."/>
        </authorList>
    </citation>
    <scope>NUCLEOTIDE SEQUENCE [LARGE SCALE GENOMIC DNA]</scope>
    <source>
        <strain evidence="3 4">LPB0136</strain>
    </source>
</reference>
<sequence>MKLTKIVLLLMSVVVFQSCATKEKEVNKNLHDIWVVTQIDQKAIEKTAKTPRLEINLTTMKVMGNDGCNNFSGTLNEVSDTKFVVDNLASTRMMCPKMDVTDSFNKAINSVVSYKLEKLNLILFDANGKEVLKFLKVD</sequence>
<dbReference type="InterPro" id="IPR005184">
    <property type="entry name" value="DUF306_Meta_HslJ"/>
</dbReference>
<proteinExistence type="predicted"/>
<accession>A0A1L3JGI6</accession>
<evidence type="ECO:0000259" key="2">
    <source>
        <dbReference type="Pfam" id="PF03724"/>
    </source>
</evidence>
<gene>
    <name evidence="3" type="ORF">LPB136_01840</name>
</gene>
<dbReference type="AlphaFoldDB" id="A0A1L3JGI6"/>
<dbReference type="PANTHER" id="PTHR35535:SF1">
    <property type="entry name" value="HEAT SHOCK PROTEIN HSLJ"/>
    <property type="match status" value="1"/>
</dbReference>
<feature type="domain" description="DUF306" evidence="2">
    <location>
        <begin position="31"/>
        <end position="134"/>
    </location>
</feature>
<dbReference type="EMBL" id="CP018155">
    <property type="protein sequence ID" value="APG64183.1"/>
    <property type="molecule type" value="Genomic_DNA"/>
</dbReference>
<dbReference type="Gene3D" id="2.40.128.270">
    <property type="match status" value="1"/>
</dbReference>
<name>A0A1L3JGI6_9FLAO</name>
<organism evidence="3 4">
    <name type="scientific">Tenacibaculum todarodis</name>
    <dbReference type="NCBI Taxonomy" id="1850252"/>
    <lineage>
        <taxon>Bacteria</taxon>
        <taxon>Pseudomonadati</taxon>
        <taxon>Bacteroidota</taxon>
        <taxon>Flavobacteriia</taxon>
        <taxon>Flavobacteriales</taxon>
        <taxon>Flavobacteriaceae</taxon>
        <taxon>Tenacibaculum</taxon>
    </lineage>
</organism>
<keyword evidence="4" id="KW-1185">Reference proteome</keyword>
<evidence type="ECO:0000313" key="3">
    <source>
        <dbReference type="EMBL" id="APG64183.1"/>
    </source>
</evidence>
<dbReference type="KEGG" id="ten:LPB136_01840"/>
<dbReference type="InterPro" id="IPR053147">
    <property type="entry name" value="Hsp_HslJ-like"/>
</dbReference>
<dbReference type="OrthoDB" id="880459at2"/>
<protein>
    <recommendedName>
        <fullName evidence="2">DUF306 domain-containing protein</fullName>
    </recommendedName>
</protein>
<dbReference type="RefSeq" id="WP_072554507.1">
    <property type="nucleotide sequence ID" value="NZ_CP018155.1"/>
</dbReference>
<dbReference type="PROSITE" id="PS51257">
    <property type="entry name" value="PROKAR_LIPOPROTEIN"/>
    <property type="match status" value="1"/>
</dbReference>
<dbReference type="PANTHER" id="PTHR35535">
    <property type="entry name" value="HEAT SHOCK PROTEIN HSLJ"/>
    <property type="match status" value="1"/>
</dbReference>
<dbReference type="Proteomes" id="UP000181898">
    <property type="component" value="Chromosome"/>
</dbReference>
<evidence type="ECO:0000313" key="4">
    <source>
        <dbReference type="Proteomes" id="UP000181898"/>
    </source>
</evidence>
<feature type="signal peptide" evidence="1">
    <location>
        <begin position="1"/>
        <end position="20"/>
    </location>
</feature>